<dbReference type="AlphaFoldDB" id="A0A811YN58"/>
<keyword evidence="2" id="KW-0687">Ribonucleoprotein</keyword>
<feature type="compositionally biased region" description="Polar residues" evidence="3">
    <location>
        <begin position="126"/>
        <end position="139"/>
    </location>
</feature>
<organism evidence="4 5">
    <name type="scientific">Nyctereutes procyonoides</name>
    <name type="common">Raccoon dog</name>
    <name type="synonym">Canis procyonoides</name>
    <dbReference type="NCBI Taxonomy" id="34880"/>
    <lineage>
        <taxon>Eukaryota</taxon>
        <taxon>Metazoa</taxon>
        <taxon>Chordata</taxon>
        <taxon>Craniata</taxon>
        <taxon>Vertebrata</taxon>
        <taxon>Euteleostomi</taxon>
        <taxon>Mammalia</taxon>
        <taxon>Eutheria</taxon>
        <taxon>Laurasiatheria</taxon>
        <taxon>Carnivora</taxon>
        <taxon>Caniformia</taxon>
        <taxon>Canidae</taxon>
        <taxon>Nyctereutes</taxon>
    </lineage>
</organism>
<comment type="caution">
    <text evidence="4">The sequence shown here is derived from an EMBL/GenBank/DDBJ whole genome shotgun (WGS) entry which is preliminary data.</text>
</comment>
<keyword evidence="5" id="KW-1185">Reference proteome</keyword>
<dbReference type="SUPFAM" id="SSF50104">
    <property type="entry name" value="Translation proteins SH3-like domain"/>
    <property type="match status" value="1"/>
</dbReference>
<dbReference type="CDD" id="cd23702">
    <property type="entry name" value="eL14"/>
    <property type="match status" value="1"/>
</dbReference>
<dbReference type="PANTHER" id="PTHR11127:SF2">
    <property type="entry name" value="LARGE RIBOSOMAL SUBUNIT PROTEIN EL14"/>
    <property type="match status" value="1"/>
</dbReference>
<dbReference type="GO" id="GO:0003723">
    <property type="term" value="F:RNA binding"/>
    <property type="evidence" value="ECO:0007669"/>
    <property type="project" value="InterPro"/>
</dbReference>
<evidence type="ECO:0000256" key="3">
    <source>
        <dbReference type="SAM" id="MobiDB-lite"/>
    </source>
</evidence>
<dbReference type="GO" id="GO:0022625">
    <property type="term" value="C:cytosolic large ribosomal subunit"/>
    <property type="evidence" value="ECO:0007669"/>
    <property type="project" value="TreeGrafter"/>
</dbReference>
<dbReference type="PANTHER" id="PTHR11127">
    <property type="entry name" value="60S RIBOSOMAL PROTEIN L14"/>
    <property type="match status" value="1"/>
</dbReference>
<evidence type="ECO:0000256" key="2">
    <source>
        <dbReference type="ARBA" id="ARBA00023274"/>
    </source>
</evidence>
<evidence type="ECO:0000313" key="4">
    <source>
        <dbReference type="EMBL" id="CAD7675852.1"/>
    </source>
</evidence>
<dbReference type="EMBL" id="CAJHUB010000676">
    <property type="protein sequence ID" value="CAD7675852.1"/>
    <property type="molecule type" value="Genomic_DNA"/>
</dbReference>
<proteinExistence type="predicted"/>
<reference evidence="4" key="1">
    <citation type="submission" date="2020-12" db="EMBL/GenBank/DDBJ databases">
        <authorList>
            <consortium name="Molecular Ecology Group"/>
        </authorList>
    </citation>
    <scope>NUCLEOTIDE SEQUENCE</scope>
    <source>
        <strain evidence="4">TBG_1078</strain>
    </source>
</reference>
<sequence>MVFKHVVEVGQVAYISFGLHAAKLVKTLDVIDQNTPLVDGPCTQLRRQALPFKCMWLTDLILKCPQEGRYQEAISWAEKTEARERKAKMTALINIKLLKAKKMRNRIIKLEVRKLQKATLLEASTKKTPTAKGSKTPAQKTPALKAADQKAVPPKAQKGHKDPTQKSPAPKASGKKA</sequence>
<gene>
    <name evidence="4" type="ORF">NYPRO_LOCUS8647</name>
</gene>
<protein>
    <submittedName>
        <fullName evidence="4">(raccoon dog) hypothetical protein</fullName>
    </submittedName>
</protein>
<dbReference type="Proteomes" id="UP000645828">
    <property type="component" value="Unassembled WGS sequence"/>
</dbReference>
<dbReference type="InterPro" id="IPR008991">
    <property type="entry name" value="Translation_prot_SH3-like_sf"/>
</dbReference>
<dbReference type="GO" id="GO:0042273">
    <property type="term" value="P:ribosomal large subunit biogenesis"/>
    <property type="evidence" value="ECO:0007669"/>
    <property type="project" value="TreeGrafter"/>
</dbReference>
<dbReference type="GO" id="GO:0031090">
    <property type="term" value="C:organelle membrane"/>
    <property type="evidence" value="ECO:0007669"/>
    <property type="project" value="UniProtKB-ARBA"/>
</dbReference>
<evidence type="ECO:0000313" key="5">
    <source>
        <dbReference type="Proteomes" id="UP000645828"/>
    </source>
</evidence>
<dbReference type="GO" id="GO:0003735">
    <property type="term" value="F:structural constituent of ribosome"/>
    <property type="evidence" value="ECO:0007669"/>
    <property type="project" value="InterPro"/>
</dbReference>
<dbReference type="Gene3D" id="2.30.30.30">
    <property type="match status" value="1"/>
</dbReference>
<dbReference type="InterPro" id="IPR039660">
    <property type="entry name" value="Ribosomal_eL14"/>
</dbReference>
<accession>A0A811YN58</accession>
<dbReference type="InterPro" id="IPR014722">
    <property type="entry name" value="Rib_uL2_dom2"/>
</dbReference>
<feature type="compositionally biased region" description="Low complexity" evidence="3">
    <location>
        <begin position="166"/>
        <end position="177"/>
    </location>
</feature>
<evidence type="ECO:0000256" key="1">
    <source>
        <dbReference type="ARBA" id="ARBA00022980"/>
    </source>
</evidence>
<name>A0A811YN58_NYCPR</name>
<feature type="region of interest" description="Disordered" evidence="3">
    <location>
        <begin position="123"/>
        <end position="177"/>
    </location>
</feature>
<keyword evidence="1" id="KW-0689">Ribosomal protein</keyword>